<proteinExistence type="predicted"/>
<dbReference type="STRING" id="1802128.A3H64_03905"/>
<dbReference type="AlphaFoldDB" id="A0A1G2GUV2"/>
<dbReference type="Proteomes" id="UP000178186">
    <property type="component" value="Unassembled WGS sequence"/>
</dbReference>
<evidence type="ECO:0000259" key="1">
    <source>
        <dbReference type="Pfam" id="PF18765"/>
    </source>
</evidence>
<dbReference type="PANTHER" id="PTHR33933:SF1">
    <property type="entry name" value="PROTEIN ADENYLYLTRANSFERASE MNTA-RELATED"/>
    <property type="match status" value="1"/>
</dbReference>
<feature type="domain" description="Polymerase beta nucleotidyltransferase" evidence="1">
    <location>
        <begin position="11"/>
        <end position="108"/>
    </location>
</feature>
<reference evidence="2 3" key="1">
    <citation type="journal article" date="2016" name="Nat. Commun.">
        <title>Thousands of microbial genomes shed light on interconnected biogeochemical processes in an aquifer system.</title>
        <authorList>
            <person name="Anantharaman K."/>
            <person name="Brown C.T."/>
            <person name="Hug L.A."/>
            <person name="Sharon I."/>
            <person name="Castelle C.J."/>
            <person name="Probst A.J."/>
            <person name="Thomas B.C."/>
            <person name="Singh A."/>
            <person name="Wilkins M.J."/>
            <person name="Karaoz U."/>
            <person name="Brodie E.L."/>
            <person name="Williams K.H."/>
            <person name="Hubbard S.S."/>
            <person name="Banfield J.F."/>
        </authorList>
    </citation>
    <scope>NUCLEOTIDE SEQUENCE [LARGE SCALE GENOMIC DNA]</scope>
</reference>
<dbReference type="CDD" id="cd05403">
    <property type="entry name" value="NT_KNTase_like"/>
    <property type="match status" value="1"/>
</dbReference>
<accession>A0A1G2GUV2</accession>
<organism evidence="2 3">
    <name type="scientific">Candidatus Ryanbacteria bacterium RIFCSPLOWO2_02_FULL_45_11c</name>
    <dbReference type="NCBI Taxonomy" id="1802128"/>
    <lineage>
        <taxon>Bacteria</taxon>
        <taxon>Candidatus Ryaniibacteriota</taxon>
    </lineage>
</organism>
<dbReference type="SUPFAM" id="SSF81301">
    <property type="entry name" value="Nucleotidyltransferase"/>
    <property type="match status" value="1"/>
</dbReference>
<dbReference type="PANTHER" id="PTHR33933">
    <property type="entry name" value="NUCLEOTIDYLTRANSFERASE"/>
    <property type="match status" value="1"/>
</dbReference>
<protein>
    <recommendedName>
        <fullName evidence="1">Polymerase beta nucleotidyltransferase domain-containing protein</fullName>
    </recommendedName>
</protein>
<gene>
    <name evidence="2" type="ORF">A3H64_03905</name>
</gene>
<dbReference type="Gene3D" id="3.30.460.10">
    <property type="entry name" value="Beta Polymerase, domain 2"/>
    <property type="match status" value="1"/>
</dbReference>
<comment type="caution">
    <text evidence="2">The sequence shown here is derived from an EMBL/GenBank/DDBJ whole genome shotgun (WGS) entry which is preliminary data.</text>
</comment>
<sequence length="126" mass="14660">MEKAVIEEKINEIKDKIVREYKPEKIILFGSFAWGEPHEDSDVDLLVVMESNKPRIERQREVLSVIYPSDVPIDVLVHTPEELEESINKKGNLFLEDIVRNGKVLYVKPKSMFTIMLPHRPLVVLH</sequence>
<dbReference type="InterPro" id="IPR041633">
    <property type="entry name" value="Polbeta"/>
</dbReference>
<dbReference type="InterPro" id="IPR052548">
    <property type="entry name" value="Type_VII_TA_antitoxin"/>
</dbReference>
<evidence type="ECO:0000313" key="3">
    <source>
        <dbReference type="Proteomes" id="UP000178186"/>
    </source>
</evidence>
<dbReference type="EMBL" id="MHNY01000050">
    <property type="protein sequence ID" value="OGZ53985.1"/>
    <property type="molecule type" value="Genomic_DNA"/>
</dbReference>
<evidence type="ECO:0000313" key="2">
    <source>
        <dbReference type="EMBL" id="OGZ53985.1"/>
    </source>
</evidence>
<name>A0A1G2GUV2_9BACT</name>
<dbReference type="Pfam" id="PF18765">
    <property type="entry name" value="Polbeta"/>
    <property type="match status" value="1"/>
</dbReference>
<dbReference type="InterPro" id="IPR043519">
    <property type="entry name" value="NT_sf"/>
</dbReference>